<keyword evidence="3" id="KW-1185">Reference proteome</keyword>
<feature type="compositionally biased region" description="Polar residues" evidence="1">
    <location>
        <begin position="96"/>
        <end position="108"/>
    </location>
</feature>
<accession>A0A9Q0YPJ5</accession>
<comment type="caution">
    <text evidence="2">The sequence shown here is derived from an EMBL/GenBank/DDBJ whole genome shotgun (WGS) entry which is preliminary data.</text>
</comment>
<name>A0A9Q0YPJ5_HOLLE</name>
<sequence length="144" mass="16447">MAPKALQEQGYEGRGELALAEEESQTARERLERLLRHSDEITWDDVESNIQHLMVSESTAMRPFPWHKILPKLKTRQKKSKKRVHGRMTYTVAQPHSRVTTPQRSVTSCPGRRHSRPVGSCWAGKGACLQDFSKSPETRGRGNR</sequence>
<reference evidence="2" key="1">
    <citation type="submission" date="2021-10" db="EMBL/GenBank/DDBJ databases">
        <title>Tropical sea cucumber genome reveals ecological adaptation and Cuvierian tubules defense mechanism.</title>
        <authorList>
            <person name="Chen T."/>
        </authorList>
    </citation>
    <scope>NUCLEOTIDE SEQUENCE</scope>
    <source>
        <strain evidence="2">Nanhai2018</strain>
        <tissue evidence="2">Muscle</tissue>
    </source>
</reference>
<dbReference type="EMBL" id="JAIZAY010000019">
    <property type="protein sequence ID" value="KAJ8024042.1"/>
    <property type="molecule type" value="Genomic_DNA"/>
</dbReference>
<dbReference type="Proteomes" id="UP001152320">
    <property type="component" value="Chromosome 19"/>
</dbReference>
<evidence type="ECO:0000256" key="1">
    <source>
        <dbReference type="SAM" id="MobiDB-lite"/>
    </source>
</evidence>
<organism evidence="2 3">
    <name type="scientific">Holothuria leucospilota</name>
    <name type="common">Black long sea cucumber</name>
    <name type="synonym">Mertensiothuria leucospilota</name>
    <dbReference type="NCBI Taxonomy" id="206669"/>
    <lineage>
        <taxon>Eukaryota</taxon>
        <taxon>Metazoa</taxon>
        <taxon>Echinodermata</taxon>
        <taxon>Eleutherozoa</taxon>
        <taxon>Echinozoa</taxon>
        <taxon>Holothuroidea</taxon>
        <taxon>Aspidochirotacea</taxon>
        <taxon>Aspidochirotida</taxon>
        <taxon>Holothuriidae</taxon>
        <taxon>Holothuria</taxon>
    </lineage>
</organism>
<gene>
    <name evidence="2" type="ORF">HOLleu_36654</name>
</gene>
<protein>
    <submittedName>
        <fullName evidence="2">Uncharacterized protein</fullName>
    </submittedName>
</protein>
<evidence type="ECO:0000313" key="3">
    <source>
        <dbReference type="Proteomes" id="UP001152320"/>
    </source>
</evidence>
<proteinExistence type="predicted"/>
<evidence type="ECO:0000313" key="2">
    <source>
        <dbReference type="EMBL" id="KAJ8024042.1"/>
    </source>
</evidence>
<feature type="region of interest" description="Disordered" evidence="1">
    <location>
        <begin position="96"/>
        <end position="144"/>
    </location>
</feature>
<feature type="compositionally biased region" description="Basic and acidic residues" evidence="1">
    <location>
        <begin position="134"/>
        <end position="144"/>
    </location>
</feature>
<feature type="region of interest" description="Disordered" evidence="1">
    <location>
        <begin position="1"/>
        <end position="24"/>
    </location>
</feature>
<dbReference type="AlphaFoldDB" id="A0A9Q0YPJ5"/>